<evidence type="ECO:0000313" key="17">
    <source>
        <dbReference type="Proteomes" id="UP000030428"/>
    </source>
</evidence>
<evidence type="ECO:0000256" key="4">
    <source>
        <dbReference type="ARBA" id="ARBA00022553"/>
    </source>
</evidence>
<dbReference type="InterPro" id="IPR036890">
    <property type="entry name" value="HATPase_C_sf"/>
</dbReference>
<protein>
    <recommendedName>
        <fullName evidence="3">Chemotaxis protein CheA</fullName>
        <ecNumber evidence="2">2.7.13.3</ecNumber>
    </recommendedName>
</protein>
<evidence type="ECO:0000313" key="16">
    <source>
        <dbReference type="EMBL" id="KHD08669.1"/>
    </source>
</evidence>
<evidence type="ECO:0000256" key="11">
    <source>
        <dbReference type="SAM" id="MobiDB-lite"/>
    </source>
</evidence>
<evidence type="ECO:0000256" key="9">
    <source>
        <dbReference type="PROSITE-ProRule" id="PRU00110"/>
    </source>
</evidence>
<evidence type="ECO:0000256" key="10">
    <source>
        <dbReference type="PROSITE-ProRule" id="PRU00169"/>
    </source>
</evidence>
<dbReference type="SMART" id="SM01231">
    <property type="entry name" value="H-kinase_dim"/>
    <property type="match status" value="1"/>
</dbReference>
<dbReference type="SUPFAM" id="SSF52172">
    <property type="entry name" value="CheY-like"/>
    <property type="match status" value="1"/>
</dbReference>
<dbReference type="GO" id="GO:0006935">
    <property type="term" value="P:chemotaxis"/>
    <property type="evidence" value="ECO:0007669"/>
    <property type="project" value="InterPro"/>
</dbReference>
<keyword evidence="17" id="KW-1185">Reference proteome</keyword>
<dbReference type="CDD" id="cd00088">
    <property type="entry name" value="HPT"/>
    <property type="match status" value="1"/>
</dbReference>
<dbReference type="InterPro" id="IPR005467">
    <property type="entry name" value="His_kinase_dom"/>
</dbReference>
<feature type="modified residue" description="Phosphohistidine" evidence="9">
    <location>
        <position position="715"/>
    </location>
</feature>
<dbReference type="Pfam" id="PF02518">
    <property type="entry name" value="HATPase_c"/>
    <property type="match status" value="1"/>
</dbReference>
<dbReference type="SMART" id="SM00073">
    <property type="entry name" value="HPT"/>
    <property type="match status" value="1"/>
</dbReference>
<dbReference type="Gene3D" id="1.20.120.160">
    <property type="entry name" value="HPT domain"/>
    <property type="match status" value="1"/>
</dbReference>
<feature type="domain" description="HPt" evidence="15">
    <location>
        <begin position="669"/>
        <end position="772"/>
    </location>
</feature>
<accession>A0A0A6PEH4</accession>
<reference evidence="16 17" key="1">
    <citation type="journal article" date="2016" name="Front. Microbiol.">
        <title>Single-Cell (Meta-)Genomics of a Dimorphic Candidatus Thiomargarita nelsonii Reveals Genomic Plasticity.</title>
        <authorList>
            <person name="Flood B.E."/>
            <person name="Fliss P."/>
            <person name="Jones D.S."/>
            <person name="Dick G.J."/>
            <person name="Jain S."/>
            <person name="Kaster A.K."/>
            <person name="Winkel M."/>
            <person name="Mussmann M."/>
            <person name="Bailey J."/>
        </authorList>
    </citation>
    <scope>NUCLEOTIDE SEQUENCE [LARGE SCALE GENOMIC DNA]</scope>
    <source>
        <strain evidence="16">Hydrate Ridge</strain>
    </source>
</reference>
<evidence type="ECO:0000256" key="1">
    <source>
        <dbReference type="ARBA" id="ARBA00000085"/>
    </source>
</evidence>
<dbReference type="FunFam" id="3.30.565.10:FF:000016">
    <property type="entry name" value="Chemotaxis protein CheA, putative"/>
    <property type="match status" value="1"/>
</dbReference>
<dbReference type="PANTHER" id="PTHR43395">
    <property type="entry name" value="SENSOR HISTIDINE KINASE CHEA"/>
    <property type="match status" value="1"/>
</dbReference>
<evidence type="ECO:0000259" key="14">
    <source>
        <dbReference type="PROSITE" id="PS50851"/>
    </source>
</evidence>
<organism evidence="16 17">
    <name type="scientific">Candidatus Thiomargarita nelsonii</name>
    <dbReference type="NCBI Taxonomy" id="1003181"/>
    <lineage>
        <taxon>Bacteria</taxon>
        <taxon>Pseudomonadati</taxon>
        <taxon>Pseudomonadota</taxon>
        <taxon>Gammaproteobacteria</taxon>
        <taxon>Thiotrichales</taxon>
        <taxon>Thiotrichaceae</taxon>
        <taxon>Thiomargarita</taxon>
    </lineage>
</organism>
<evidence type="ECO:0000256" key="5">
    <source>
        <dbReference type="ARBA" id="ARBA00022679"/>
    </source>
</evidence>
<dbReference type="SMART" id="SM00260">
    <property type="entry name" value="CheW"/>
    <property type="match status" value="1"/>
</dbReference>
<dbReference type="Gene3D" id="2.30.30.40">
    <property type="entry name" value="SH3 Domains"/>
    <property type="match status" value="1"/>
</dbReference>
<dbReference type="Pfam" id="PF01627">
    <property type="entry name" value="Hpt"/>
    <property type="match status" value="1"/>
</dbReference>
<dbReference type="SUPFAM" id="SSF50341">
    <property type="entry name" value="CheW-like"/>
    <property type="match status" value="1"/>
</dbReference>
<evidence type="ECO:0000259" key="13">
    <source>
        <dbReference type="PROSITE" id="PS50110"/>
    </source>
</evidence>
<dbReference type="PROSITE" id="PS50851">
    <property type="entry name" value="CHEW"/>
    <property type="match status" value="1"/>
</dbReference>
<keyword evidence="7" id="KW-0902">Two-component regulatory system</keyword>
<evidence type="ECO:0000256" key="2">
    <source>
        <dbReference type="ARBA" id="ARBA00012438"/>
    </source>
</evidence>
<dbReference type="InterPro" id="IPR011006">
    <property type="entry name" value="CheY-like_superfamily"/>
</dbReference>
<name>A0A0A6PEH4_9GAMM</name>
<keyword evidence="6" id="KW-0418">Kinase</keyword>
<dbReference type="InterPro" id="IPR008207">
    <property type="entry name" value="Sig_transdc_His_kin_Hpt_dom"/>
</dbReference>
<evidence type="ECO:0000256" key="6">
    <source>
        <dbReference type="ARBA" id="ARBA00022777"/>
    </source>
</evidence>
<dbReference type="PRINTS" id="PR00344">
    <property type="entry name" value="BCTRLSENSOR"/>
</dbReference>
<keyword evidence="5" id="KW-0808">Transferase</keyword>
<feature type="domain" description="Histidine kinase" evidence="12">
    <location>
        <begin position="949"/>
        <end position="1163"/>
    </location>
</feature>
<dbReference type="InterPro" id="IPR051315">
    <property type="entry name" value="Bact_Chemotaxis_CheA"/>
</dbReference>
<dbReference type="Pfam" id="PF00072">
    <property type="entry name" value="Response_reg"/>
    <property type="match status" value="1"/>
</dbReference>
<feature type="domain" description="CheW-like" evidence="14">
    <location>
        <begin position="1165"/>
        <end position="1302"/>
    </location>
</feature>
<dbReference type="InterPro" id="IPR002545">
    <property type="entry name" value="CheW-lke_dom"/>
</dbReference>
<sequence length="1444" mass="160106">MSNDQLPTVAPPLESIELAPDILEQICAQLTVSIEELSVALSACVSLDSDDPSLLESSENYTKQVEEIWDSANSLGLSGLQEVCTFVNDNWMAFILEDKSQKQANQSYFEQWPVLVKEHLQEQTEESAALLVSFMQQEGWPLPLEAANQLLSLLLQSTEQTSVASESIDSIDLIAPDVLEQICAQLTVSTEELSSALSACVSLESDDPALLESSENYSNQVQEIWEAAEQAGLTGLQEVCTFINDNWMAFIFKDKAQKQALQSYFEQWPLLVKEHLQEQTEESARLVVLFMQEESWPVPLEAEAANHLLILLTQPPEPTTSEGAPFFDVLEPISTQLMDSTEKLSSVLSACVSLENDDPALLECSENYSNQVQEIWDAAELAGLTGLQEVCTFINDNWMAFILEDKAQKQALQSYFEQWPILAKDYLQAQSEGAARLVSFMQEGIWPVPLEAANHLLTLLTQQAEPTSPSPVSNTPPPEAIEEPIGDEKLTPQPPPEDEEPIPLGNDEGLEMLSSELESAKEDLATELDKFTTLANAELLETTENYTEIVHNLSKAANLLGLEGLQNVCAFIISNITALSVANTETRTKAKKVLETWPDFVLAYLHNPTADTVIPMVSHFREPEWAEPLIDDEQAHNILNKLTAAPIRGEEFKQERPAPQPEDVQIFIPEEIDPELWEAYLQEAPEHAALFSVLIQDIIRHPETKTIKEAQRIAHSLKGSANMIGIKAIANIAHPLEDSLEYLVTHHLVPPKALSDMMVEAADCLENMVDTLTTAQPETPSETFSVLESVVAWANRIDKGDVDAEQIPVVASTEKPETTEVSPAPKITTAALGTSELFLKVPTTTIDELMRLVGELSISVGQIQERLKHLMLSTHNLSEHNLVIQERSFELEELVDVRGITGVETGYQKVANNEEEFDPLELEEYNELHSVTHSFIESIADNRELGMSIRDDLIELETMFVHQERLNKDFQTNILKSRMVSVNNLVAKLQRNIRQTCRMTGKQAELVLSGTDILIDSEVLNNLADPLQHILRNAIDHGIENANERSLRGKTEAGKIKLSFYREGNNVVVKCEDDGQGLDYSNIREKAIQRGLMTENQELSNQELARFILLSGFTTKTGVTQVSGRGVGMDVVHSNISQMKGILDLTSETGKGTTILIKLPMSLVTVHVLLVRIGERKFGIPTNYLEQALAPGVGEINKVGHEISLKIDKNMYPLKSLANLLNVPGERLEIKEEESYPIILAHEETGITAVIVDEFLDTHDLVMKKMGKYVQKIHGVAGASILGDGSLVPLLDLPELLRTSMQAVMSSYQAAPQAEEAQSAGIPRIMIVDDSLSVRKATSLIIENAGFETLLAKDGVEAIEMLNQTLPDVMLVDIEMPRMNGLELTNHVRANQATQNLPIFMITSRAAEKYRDKAQMAGADAYLTKPYQESDLLNLIEQALENNK</sequence>
<dbReference type="InterPro" id="IPR004105">
    <property type="entry name" value="CheA-like_dim"/>
</dbReference>
<dbReference type="Gene3D" id="3.40.50.2300">
    <property type="match status" value="1"/>
</dbReference>
<dbReference type="EMBL" id="JSZA02000002">
    <property type="protein sequence ID" value="KHD08669.1"/>
    <property type="molecule type" value="Genomic_DNA"/>
</dbReference>
<dbReference type="SUPFAM" id="SSF47226">
    <property type="entry name" value="Histidine-containing phosphotransfer domain, HPT domain"/>
    <property type="match status" value="1"/>
</dbReference>
<dbReference type="SUPFAM" id="SSF55874">
    <property type="entry name" value="ATPase domain of HSP90 chaperone/DNA topoisomerase II/histidine kinase"/>
    <property type="match status" value="1"/>
</dbReference>
<dbReference type="GO" id="GO:0005737">
    <property type="term" value="C:cytoplasm"/>
    <property type="evidence" value="ECO:0007669"/>
    <property type="project" value="InterPro"/>
</dbReference>
<feature type="modified residue" description="4-aspartylphosphate" evidence="10">
    <location>
        <position position="1373"/>
    </location>
</feature>
<dbReference type="GO" id="GO:0000155">
    <property type="term" value="F:phosphorelay sensor kinase activity"/>
    <property type="evidence" value="ECO:0007669"/>
    <property type="project" value="InterPro"/>
</dbReference>
<evidence type="ECO:0000259" key="12">
    <source>
        <dbReference type="PROSITE" id="PS50109"/>
    </source>
</evidence>
<dbReference type="InterPro" id="IPR036061">
    <property type="entry name" value="CheW-like_dom_sf"/>
</dbReference>
<dbReference type="Proteomes" id="UP000030428">
    <property type="component" value="Unassembled WGS sequence"/>
</dbReference>
<feature type="domain" description="Response regulatory" evidence="13">
    <location>
        <begin position="1324"/>
        <end position="1440"/>
    </location>
</feature>
<dbReference type="Gene3D" id="3.30.565.10">
    <property type="entry name" value="Histidine kinase-like ATPase, C-terminal domain"/>
    <property type="match status" value="1"/>
</dbReference>
<dbReference type="InterPro" id="IPR001789">
    <property type="entry name" value="Sig_transdc_resp-reg_receiver"/>
</dbReference>
<evidence type="ECO:0000259" key="15">
    <source>
        <dbReference type="PROSITE" id="PS50894"/>
    </source>
</evidence>
<gene>
    <name evidence="16" type="ORF">PN36_00825</name>
</gene>
<proteinExistence type="predicted"/>
<keyword evidence="4 10" id="KW-0597">Phosphoprotein</keyword>
<dbReference type="SMART" id="SM00448">
    <property type="entry name" value="REC"/>
    <property type="match status" value="1"/>
</dbReference>
<dbReference type="EC" id="2.7.13.3" evidence="2"/>
<dbReference type="Pfam" id="PF01584">
    <property type="entry name" value="CheW"/>
    <property type="match status" value="1"/>
</dbReference>
<comment type="caution">
    <text evidence="16">The sequence shown here is derived from an EMBL/GenBank/DDBJ whole genome shotgun (WGS) entry which is preliminary data.</text>
</comment>
<comment type="function">
    <text evidence="8">Involved in the transmission of sensory signals from the chemoreceptors to the flagellar motors. CheA is autophosphorylated; it can transfer its phosphate group to either CheB or CheY.</text>
</comment>
<evidence type="ECO:0000256" key="7">
    <source>
        <dbReference type="ARBA" id="ARBA00023012"/>
    </source>
</evidence>
<dbReference type="PROSITE" id="PS50110">
    <property type="entry name" value="RESPONSE_REGULATORY"/>
    <property type="match status" value="1"/>
</dbReference>
<dbReference type="InterPro" id="IPR004358">
    <property type="entry name" value="Sig_transdc_His_kin-like_C"/>
</dbReference>
<dbReference type="InterPro" id="IPR036641">
    <property type="entry name" value="HPT_dom_sf"/>
</dbReference>
<feature type="region of interest" description="Disordered" evidence="11">
    <location>
        <begin position="464"/>
        <end position="507"/>
    </location>
</feature>
<dbReference type="PROSITE" id="PS50109">
    <property type="entry name" value="HIS_KIN"/>
    <property type="match status" value="1"/>
</dbReference>
<evidence type="ECO:0000256" key="3">
    <source>
        <dbReference type="ARBA" id="ARBA00021495"/>
    </source>
</evidence>
<dbReference type="SMART" id="SM00387">
    <property type="entry name" value="HATPase_c"/>
    <property type="match status" value="1"/>
</dbReference>
<dbReference type="PANTHER" id="PTHR43395:SF8">
    <property type="entry name" value="HISTIDINE KINASE"/>
    <property type="match status" value="1"/>
</dbReference>
<comment type="catalytic activity">
    <reaction evidence="1">
        <text>ATP + protein L-histidine = ADP + protein N-phospho-L-histidine.</text>
        <dbReference type="EC" id="2.7.13.3"/>
    </reaction>
</comment>
<evidence type="ECO:0000256" key="8">
    <source>
        <dbReference type="ARBA" id="ARBA00035100"/>
    </source>
</evidence>
<dbReference type="PROSITE" id="PS50894">
    <property type="entry name" value="HPT"/>
    <property type="match status" value="1"/>
</dbReference>
<dbReference type="InterPro" id="IPR003594">
    <property type="entry name" value="HATPase_dom"/>
</dbReference>